<name>A0A517QB44_9PLAN</name>
<keyword evidence="3" id="KW-1185">Reference proteome</keyword>
<keyword evidence="1" id="KW-0472">Membrane</keyword>
<keyword evidence="1" id="KW-0812">Transmembrane</keyword>
<reference evidence="2 3" key="1">
    <citation type="submission" date="2019-03" db="EMBL/GenBank/DDBJ databases">
        <title>Deep-cultivation of Planctomycetes and their phenomic and genomic characterization uncovers novel biology.</title>
        <authorList>
            <person name="Wiegand S."/>
            <person name="Jogler M."/>
            <person name="Boedeker C."/>
            <person name="Pinto D."/>
            <person name="Vollmers J."/>
            <person name="Rivas-Marin E."/>
            <person name="Kohn T."/>
            <person name="Peeters S.H."/>
            <person name="Heuer A."/>
            <person name="Rast P."/>
            <person name="Oberbeckmann S."/>
            <person name="Bunk B."/>
            <person name="Jeske O."/>
            <person name="Meyerdierks A."/>
            <person name="Storesund J.E."/>
            <person name="Kallscheuer N."/>
            <person name="Luecker S."/>
            <person name="Lage O.M."/>
            <person name="Pohl T."/>
            <person name="Merkel B.J."/>
            <person name="Hornburger P."/>
            <person name="Mueller R.-W."/>
            <person name="Bruemmer F."/>
            <person name="Labrenz M."/>
            <person name="Spormann A.M."/>
            <person name="Op den Camp H."/>
            <person name="Overmann J."/>
            <person name="Amann R."/>
            <person name="Jetten M.S.M."/>
            <person name="Mascher T."/>
            <person name="Medema M.H."/>
            <person name="Devos D.P."/>
            <person name="Kaster A.-K."/>
            <person name="Ovreas L."/>
            <person name="Rohde M."/>
            <person name="Galperin M.Y."/>
            <person name="Jogler C."/>
        </authorList>
    </citation>
    <scope>NUCLEOTIDE SEQUENCE [LARGE SCALE GENOMIC DNA]</scope>
    <source>
        <strain evidence="2 3">Enr10</strain>
    </source>
</reference>
<accession>A0A517QB44</accession>
<proteinExistence type="predicted"/>
<feature type="transmembrane region" description="Helical" evidence="1">
    <location>
        <begin position="20"/>
        <end position="42"/>
    </location>
</feature>
<dbReference type="EMBL" id="CP037421">
    <property type="protein sequence ID" value="QDT28846.1"/>
    <property type="molecule type" value="Genomic_DNA"/>
</dbReference>
<sequence>MITAMTVSWRKVVRELLMTAGIMFVCYVGIYIILSSMGTYYFNQSGEVRYRSMGLSVSDISTWNPEGCRFQYRFKNYSGKYVSRGNDLGYLFAPLIMLDRRFVHPTQVLIEPEVPGETYWFPL</sequence>
<protein>
    <submittedName>
        <fullName evidence="2">Uncharacterized protein</fullName>
    </submittedName>
</protein>
<dbReference type="AlphaFoldDB" id="A0A517QB44"/>
<dbReference type="Proteomes" id="UP000315647">
    <property type="component" value="Chromosome"/>
</dbReference>
<keyword evidence="1" id="KW-1133">Transmembrane helix</keyword>
<evidence type="ECO:0000313" key="3">
    <source>
        <dbReference type="Proteomes" id="UP000315647"/>
    </source>
</evidence>
<organism evidence="2 3">
    <name type="scientific">Gimesia panareensis</name>
    <dbReference type="NCBI Taxonomy" id="2527978"/>
    <lineage>
        <taxon>Bacteria</taxon>
        <taxon>Pseudomonadati</taxon>
        <taxon>Planctomycetota</taxon>
        <taxon>Planctomycetia</taxon>
        <taxon>Planctomycetales</taxon>
        <taxon>Planctomycetaceae</taxon>
        <taxon>Gimesia</taxon>
    </lineage>
</organism>
<gene>
    <name evidence="2" type="ORF">Enr10x_41920</name>
</gene>
<evidence type="ECO:0000256" key="1">
    <source>
        <dbReference type="SAM" id="Phobius"/>
    </source>
</evidence>
<evidence type="ECO:0000313" key="2">
    <source>
        <dbReference type="EMBL" id="QDT28846.1"/>
    </source>
</evidence>